<name>A0A1H1ML29_9ACTN</name>
<reference evidence="1 2" key="1">
    <citation type="submission" date="2016-10" db="EMBL/GenBank/DDBJ databases">
        <authorList>
            <person name="de Groot N.N."/>
        </authorList>
    </citation>
    <scope>NUCLEOTIDE SEQUENCE [LARGE SCALE GENOMIC DNA]</scope>
    <source>
        <strain evidence="1 2">DSM 21800</strain>
    </source>
</reference>
<dbReference type="Gene3D" id="2.160.20.80">
    <property type="entry name" value="E3 ubiquitin-protein ligase SopA"/>
    <property type="match status" value="1"/>
</dbReference>
<dbReference type="Proteomes" id="UP000199103">
    <property type="component" value="Chromosome I"/>
</dbReference>
<organism evidence="1 2">
    <name type="scientific">Microlunatus soli</name>
    <dbReference type="NCBI Taxonomy" id="630515"/>
    <lineage>
        <taxon>Bacteria</taxon>
        <taxon>Bacillati</taxon>
        <taxon>Actinomycetota</taxon>
        <taxon>Actinomycetes</taxon>
        <taxon>Propionibacteriales</taxon>
        <taxon>Propionibacteriaceae</taxon>
        <taxon>Microlunatus</taxon>
    </lineage>
</organism>
<dbReference type="SUPFAM" id="SSF141571">
    <property type="entry name" value="Pentapeptide repeat-like"/>
    <property type="match status" value="1"/>
</dbReference>
<proteinExistence type="predicted"/>
<dbReference type="AlphaFoldDB" id="A0A1H1ML29"/>
<evidence type="ECO:0000313" key="2">
    <source>
        <dbReference type="Proteomes" id="UP000199103"/>
    </source>
</evidence>
<evidence type="ECO:0000313" key="1">
    <source>
        <dbReference type="EMBL" id="SDR87340.1"/>
    </source>
</evidence>
<dbReference type="STRING" id="630515.SAMN04489812_0176"/>
<protein>
    <recommendedName>
        <fullName evidence="3">Pentapeptide repeat-containing protein</fullName>
    </recommendedName>
</protein>
<evidence type="ECO:0008006" key="3">
    <source>
        <dbReference type="Google" id="ProtNLM"/>
    </source>
</evidence>
<gene>
    <name evidence="1" type="ORF">SAMN04489812_0176</name>
</gene>
<dbReference type="EMBL" id="LT629772">
    <property type="protein sequence ID" value="SDR87340.1"/>
    <property type="molecule type" value="Genomic_DNA"/>
</dbReference>
<accession>A0A1H1ML29</accession>
<sequence length="309" mass="34234">MATAAELRQRWYASDGLRLTRAVRDWLLGRGHRPDGLSEVYGRVDLRGIPLAASPFTLGDKDNPTAGVHWQSLDLRRAQIDAARFFGSEIENCLFDSASLLDWRLWGTEVTDCSFRRADLRGSGGLGTGEWLGRRNVWRRVAFDRANLVDSSLTGCVLIDCSFDAPSRSLKFQDSEVVDCTFRGPAREMIIDGRGHRYPVSPSAFSADFSQAEFTDVSITGYVLDRVKLPDQAGLFVARHYPAVYRRAAAWLSSQPNDASAQGALAYLEYALKAPGAEDSDACFDLRGFDEPELEATMRRAFECAQTGS</sequence>
<keyword evidence="2" id="KW-1185">Reference proteome</keyword>